<dbReference type="OrthoDB" id="2206227at2759"/>
<protein>
    <submittedName>
        <fullName evidence="1">Uncharacterized protein</fullName>
    </submittedName>
</protein>
<dbReference type="Proteomes" id="UP000253551">
    <property type="component" value="Unassembled WGS sequence"/>
</dbReference>
<comment type="caution">
    <text evidence="1">The sequence shown here is derived from an EMBL/GenBank/DDBJ whole genome shotgun (WGS) entry which is preliminary data.</text>
</comment>
<gene>
    <name evidence="1" type="ORF">CU098_006297</name>
</gene>
<organism evidence="1 2">
    <name type="scientific">Rhizopus stolonifer</name>
    <name type="common">Rhizopus nigricans</name>
    <dbReference type="NCBI Taxonomy" id="4846"/>
    <lineage>
        <taxon>Eukaryota</taxon>
        <taxon>Fungi</taxon>
        <taxon>Fungi incertae sedis</taxon>
        <taxon>Mucoromycota</taxon>
        <taxon>Mucoromycotina</taxon>
        <taxon>Mucoromycetes</taxon>
        <taxon>Mucorales</taxon>
        <taxon>Mucorineae</taxon>
        <taxon>Rhizopodaceae</taxon>
        <taxon>Rhizopus</taxon>
    </lineage>
</organism>
<evidence type="ECO:0000313" key="1">
    <source>
        <dbReference type="EMBL" id="RCH79946.1"/>
    </source>
</evidence>
<reference evidence="1 2" key="1">
    <citation type="journal article" date="2018" name="G3 (Bethesda)">
        <title>Phylogenetic and Phylogenomic Definition of Rhizopus Species.</title>
        <authorList>
            <person name="Gryganskyi A.P."/>
            <person name="Golan J."/>
            <person name="Dolatabadi S."/>
            <person name="Mondo S."/>
            <person name="Robb S."/>
            <person name="Idnurm A."/>
            <person name="Muszewska A."/>
            <person name="Steczkiewicz K."/>
            <person name="Masonjones S."/>
            <person name="Liao H.L."/>
            <person name="Gajdeczka M.T."/>
            <person name="Anike F."/>
            <person name="Vuek A."/>
            <person name="Anishchenko I.M."/>
            <person name="Voigt K."/>
            <person name="de Hoog G.S."/>
            <person name="Smith M.E."/>
            <person name="Heitman J."/>
            <person name="Vilgalys R."/>
            <person name="Stajich J.E."/>
        </authorList>
    </citation>
    <scope>NUCLEOTIDE SEQUENCE [LARGE SCALE GENOMIC DNA]</scope>
    <source>
        <strain evidence="1 2">LSU 92-RS-03</strain>
    </source>
</reference>
<name>A0A367IQM6_RHIST</name>
<evidence type="ECO:0000313" key="2">
    <source>
        <dbReference type="Proteomes" id="UP000253551"/>
    </source>
</evidence>
<proteinExistence type="predicted"/>
<dbReference type="EMBL" id="PJQM01006272">
    <property type="protein sequence ID" value="RCH79946.1"/>
    <property type="molecule type" value="Genomic_DNA"/>
</dbReference>
<dbReference type="AlphaFoldDB" id="A0A367IQM6"/>
<keyword evidence="2" id="KW-1185">Reference proteome</keyword>
<feature type="non-terminal residue" evidence="1">
    <location>
        <position position="258"/>
    </location>
</feature>
<sequence>MANNIINREQTICILFCAEYNETNVVLLIKWINDIKDIEIVYENDPEMPLIRYIAHSVRYHKYIAGETSAMKPSTENKSLEIATPAQIVKFINQVYLLSSPYNDTMYEKKNVSMKDIFLCVRSNTTYFDCKTLISFSKWCNSQKLGFTVVEVSRKQAKQNDEYIIEDIVSILLRLQTHIKTRKENNHTIIDYARKTPTKDSQKHRTMLLQRMVDCLVSRTLADCVFVSTSSFASDLLSERDKNNSEVAHLNDVQGNTL</sequence>
<accession>A0A367IQM6</accession>